<dbReference type="CDD" id="cd03431">
    <property type="entry name" value="NUDIX_DNA_Glycosylase_C-MutY"/>
    <property type="match status" value="1"/>
</dbReference>
<keyword evidence="4" id="KW-0378">Hydrolase</keyword>
<protein>
    <recommendedName>
        <fullName evidence="9">Adenine DNA glycosylase</fullName>
        <ecNumber evidence="9">3.2.2.31</ecNumber>
    </recommendedName>
</protein>
<dbReference type="SUPFAM" id="SSF55811">
    <property type="entry name" value="Nudix"/>
    <property type="match status" value="1"/>
</dbReference>
<keyword evidence="7" id="KW-0234">DNA repair</keyword>
<evidence type="ECO:0000256" key="1">
    <source>
        <dbReference type="ARBA" id="ARBA00022485"/>
    </source>
</evidence>
<dbReference type="PANTHER" id="PTHR42944:SF1">
    <property type="entry name" value="ADENINE DNA GLYCOSYLASE"/>
    <property type="match status" value="1"/>
</dbReference>
<keyword evidence="12" id="KW-1185">Reference proteome</keyword>
<keyword evidence="8 9" id="KW-0326">Glycosidase</keyword>
<dbReference type="Proteomes" id="UP000085678">
    <property type="component" value="Unplaced"/>
</dbReference>
<keyword evidence="5 9" id="KW-0408">Iron</keyword>
<evidence type="ECO:0000313" key="13">
    <source>
        <dbReference type="RefSeq" id="XP_013406717.1"/>
    </source>
</evidence>
<dbReference type="STRING" id="7574.A0A1S3J8I7"/>
<dbReference type="EC" id="3.2.2.31" evidence="9"/>
<dbReference type="GO" id="GO:0051539">
    <property type="term" value="F:4 iron, 4 sulfur cluster binding"/>
    <property type="evidence" value="ECO:0007669"/>
    <property type="project" value="UniProtKB-UniRule"/>
</dbReference>
<dbReference type="KEGG" id="lak:106171108"/>
<evidence type="ECO:0000259" key="11">
    <source>
        <dbReference type="Pfam" id="PF14815"/>
    </source>
</evidence>
<accession>A0A1S3J8I7</accession>
<evidence type="ECO:0000256" key="6">
    <source>
        <dbReference type="ARBA" id="ARBA00023014"/>
    </source>
</evidence>
<dbReference type="GeneID" id="106171108"/>
<dbReference type="GO" id="GO:0006298">
    <property type="term" value="P:mismatch repair"/>
    <property type="evidence" value="ECO:0007669"/>
    <property type="project" value="TreeGrafter"/>
</dbReference>
<dbReference type="InterPro" id="IPR044298">
    <property type="entry name" value="MIG/MutY"/>
</dbReference>
<comment type="similarity">
    <text evidence="9">Belongs to the Nth/MutY family.</text>
</comment>
<dbReference type="OrthoDB" id="10248838at2759"/>
<reference evidence="13" key="1">
    <citation type="submission" date="2025-08" db="UniProtKB">
        <authorList>
            <consortium name="RefSeq"/>
        </authorList>
    </citation>
    <scope>IDENTIFICATION</scope>
    <source>
        <tissue evidence="13">Gonads</tissue>
    </source>
</reference>
<proteinExistence type="inferred from homology"/>
<comment type="cofactor">
    <cofactor evidence="9">
        <name>[4Fe-4S] cluster</name>
        <dbReference type="ChEBI" id="CHEBI:49883"/>
    </cofactor>
    <text evidence="9">Binds 1 [4Fe-4S] cluster.</text>
</comment>
<dbReference type="GO" id="GO:0006284">
    <property type="term" value="P:base-excision repair"/>
    <property type="evidence" value="ECO:0007669"/>
    <property type="project" value="UniProtKB-UniRule"/>
</dbReference>
<evidence type="ECO:0000256" key="4">
    <source>
        <dbReference type="ARBA" id="ARBA00022801"/>
    </source>
</evidence>
<keyword evidence="3 9" id="KW-0227">DNA damage</keyword>
<dbReference type="InterPro" id="IPR015797">
    <property type="entry name" value="NUDIX_hydrolase-like_dom_sf"/>
</dbReference>
<keyword evidence="1" id="KW-0004">4Fe-4S</keyword>
<comment type="catalytic activity">
    <reaction evidence="9">
        <text>Hydrolyzes free adenine bases from 7,8-dihydro-8-oxoguanine:adenine mismatched double-stranded DNA, leaving an apurinic site.</text>
        <dbReference type="EC" id="3.2.2.31"/>
    </reaction>
</comment>
<sequence>MASLDCKLCLPSSEPWDSSLGVTNYPRKSKKKAPREEQTPVCIVQNCKDEYLIVQRPKTGLLAGLWEFPSATPLGVECDQTEAVRHLQQHLHSKLHIGGKDKNNLAYVGEVKHLFSHISQTYVVYQLTQVDSVLGELGGQCGDQCARWVDRDQLMEAAISTAMKKVFKTYEASLSKQSDGEKNCKVNKRKRNASGSWSRKDGKKQMAIEAFFQPKPK</sequence>
<name>A0A1S3J8I7_LINAN</name>
<dbReference type="InterPro" id="IPR029119">
    <property type="entry name" value="MutY_C"/>
</dbReference>
<dbReference type="Pfam" id="PF14815">
    <property type="entry name" value="NUDIX_4"/>
    <property type="match status" value="1"/>
</dbReference>
<evidence type="ECO:0000256" key="2">
    <source>
        <dbReference type="ARBA" id="ARBA00022723"/>
    </source>
</evidence>
<evidence type="ECO:0000256" key="9">
    <source>
        <dbReference type="RuleBase" id="RU365096"/>
    </source>
</evidence>
<evidence type="ECO:0000256" key="5">
    <source>
        <dbReference type="ARBA" id="ARBA00023004"/>
    </source>
</evidence>
<dbReference type="GO" id="GO:0035485">
    <property type="term" value="F:adenine/guanine mispair binding"/>
    <property type="evidence" value="ECO:0007669"/>
    <property type="project" value="TreeGrafter"/>
</dbReference>
<dbReference type="GO" id="GO:0046872">
    <property type="term" value="F:metal ion binding"/>
    <property type="evidence" value="ECO:0007669"/>
    <property type="project" value="UniProtKB-UniRule"/>
</dbReference>
<dbReference type="RefSeq" id="XP_013406717.1">
    <property type="nucleotide sequence ID" value="XM_013551263.1"/>
</dbReference>
<dbReference type="PANTHER" id="PTHR42944">
    <property type="entry name" value="ADENINE DNA GLYCOSYLASE"/>
    <property type="match status" value="1"/>
</dbReference>
<keyword evidence="6" id="KW-0411">Iron-sulfur</keyword>
<dbReference type="AlphaFoldDB" id="A0A1S3J8I7"/>
<comment type="function">
    <text evidence="9">Adenine glycosylase active on G-A mispairs.</text>
</comment>
<evidence type="ECO:0000256" key="3">
    <source>
        <dbReference type="ARBA" id="ARBA00022763"/>
    </source>
</evidence>
<dbReference type="InParanoid" id="A0A1S3J8I7"/>
<dbReference type="GO" id="GO:0032357">
    <property type="term" value="F:oxidized purine DNA binding"/>
    <property type="evidence" value="ECO:0007669"/>
    <property type="project" value="TreeGrafter"/>
</dbReference>
<evidence type="ECO:0000256" key="8">
    <source>
        <dbReference type="ARBA" id="ARBA00023295"/>
    </source>
</evidence>
<feature type="domain" description="Adenine DNA glycosylase C-terminal" evidence="11">
    <location>
        <begin position="41"/>
        <end position="168"/>
    </location>
</feature>
<organism evidence="12 13">
    <name type="scientific">Lingula anatina</name>
    <name type="common">Brachiopod</name>
    <name type="synonym">Lingula unguis</name>
    <dbReference type="NCBI Taxonomy" id="7574"/>
    <lineage>
        <taxon>Eukaryota</taxon>
        <taxon>Metazoa</taxon>
        <taxon>Spiralia</taxon>
        <taxon>Lophotrochozoa</taxon>
        <taxon>Brachiopoda</taxon>
        <taxon>Linguliformea</taxon>
        <taxon>Lingulata</taxon>
        <taxon>Lingulida</taxon>
        <taxon>Linguloidea</taxon>
        <taxon>Lingulidae</taxon>
        <taxon>Lingula</taxon>
    </lineage>
</organism>
<keyword evidence="2" id="KW-0479">Metal-binding</keyword>
<dbReference type="GO" id="GO:0034039">
    <property type="term" value="F:8-oxo-7,8-dihydroguanine DNA N-glycosylase activity"/>
    <property type="evidence" value="ECO:0007669"/>
    <property type="project" value="TreeGrafter"/>
</dbReference>
<gene>
    <name evidence="13" type="primary">LOC106171108</name>
</gene>
<evidence type="ECO:0000256" key="7">
    <source>
        <dbReference type="ARBA" id="ARBA00023204"/>
    </source>
</evidence>
<dbReference type="GO" id="GO:0005634">
    <property type="term" value="C:nucleus"/>
    <property type="evidence" value="ECO:0007669"/>
    <property type="project" value="TreeGrafter"/>
</dbReference>
<dbReference type="GO" id="GO:0000701">
    <property type="term" value="F:purine-specific mismatch base pair DNA N-glycosylase activity"/>
    <property type="evidence" value="ECO:0007669"/>
    <property type="project" value="UniProtKB-EC"/>
</dbReference>
<dbReference type="FunFam" id="3.90.79.10:FF:000026">
    <property type="entry name" value="Adenine DNA glycosylase"/>
    <property type="match status" value="1"/>
</dbReference>
<feature type="region of interest" description="Disordered" evidence="10">
    <location>
        <begin position="178"/>
        <end position="204"/>
    </location>
</feature>
<evidence type="ECO:0000313" key="12">
    <source>
        <dbReference type="Proteomes" id="UP000085678"/>
    </source>
</evidence>
<evidence type="ECO:0000256" key="10">
    <source>
        <dbReference type="SAM" id="MobiDB-lite"/>
    </source>
</evidence>
<dbReference type="Gene3D" id="3.90.79.10">
    <property type="entry name" value="Nucleoside Triphosphate Pyrophosphohydrolase"/>
    <property type="match status" value="1"/>
</dbReference>